<name>A0ABS5IFX9_9PROT</name>
<evidence type="ECO:0000313" key="1">
    <source>
        <dbReference type="EMBL" id="MBR9973322.1"/>
    </source>
</evidence>
<keyword evidence="2" id="KW-1185">Reference proteome</keyword>
<dbReference type="EMBL" id="JAGTUF010000021">
    <property type="protein sequence ID" value="MBR9973322.1"/>
    <property type="molecule type" value="Genomic_DNA"/>
</dbReference>
<dbReference type="Proteomes" id="UP000680714">
    <property type="component" value="Unassembled WGS sequence"/>
</dbReference>
<accession>A0ABS5IFX9</accession>
<comment type="caution">
    <text evidence="1">The sequence shown here is derived from an EMBL/GenBank/DDBJ whole genome shotgun (WGS) entry which is preliminary data.</text>
</comment>
<evidence type="ECO:0000313" key="2">
    <source>
        <dbReference type="Proteomes" id="UP000680714"/>
    </source>
</evidence>
<reference evidence="1 2" key="1">
    <citation type="submission" date="2021-04" db="EMBL/GenBank/DDBJ databases">
        <title>Magnetospirillum sulfuroxidans sp. nov., a facultative chemolithoautotrophic sulfur-oxidizing alphaproteobacterium isolated from freshwater sediment and proposals for Paramagetospirillum gen. nov., and Magnetospirillaceae fam. nov.</title>
        <authorList>
            <person name="Koziaeva V."/>
            <person name="Geelhoed J.S."/>
            <person name="Sorokin D.Y."/>
            <person name="Grouzdev D.S."/>
        </authorList>
    </citation>
    <scope>NUCLEOTIDE SEQUENCE [LARGE SCALE GENOMIC DNA]</scope>
    <source>
        <strain evidence="1 2">J10</strain>
    </source>
</reference>
<proteinExistence type="predicted"/>
<sequence>MDSVNVFASVLPGRIRLRHPLLRDKSRHDALTARLQALAQVEGNPALGSMLLRFDPDDGTMQARIRAEVAAVLPAIARPVPHVAQRIALTAPRKAKWEINRVAKIGAMASMAVSLLALGTSKKLHAQAGAVFVAMMLTHMAVHWRRTLK</sequence>
<protein>
    <submittedName>
        <fullName evidence="1">Uncharacterized protein</fullName>
    </submittedName>
</protein>
<organism evidence="1 2">
    <name type="scientific">Magnetospirillum sulfuroxidans</name>
    <dbReference type="NCBI Taxonomy" id="611300"/>
    <lineage>
        <taxon>Bacteria</taxon>
        <taxon>Pseudomonadati</taxon>
        <taxon>Pseudomonadota</taxon>
        <taxon>Alphaproteobacteria</taxon>
        <taxon>Rhodospirillales</taxon>
        <taxon>Rhodospirillaceae</taxon>
        <taxon>Magnetospirillum</taxon>
    </lineage>
</organism>
<gene>
    <name evidence="1" type="ORF">KEC16_16480</name>
</gene>
<dbReference type="RefSeq" id="WP_211550943.1">
    <property type="nucleotide sequence ID" value="NZ_JAGTUF010000021.1"/>
</dbReference>